<feature type="signal peptide" evidence="5">
    <location>
        <begin position="1"/>
        <end position="25"/>
    </location>
</feature>
<sequence>MINSKHFFLPLALFVLFLSISPSSAHNKSHNSSHSRKSYEGCFSKVYAFGDSYTDTGNCVLLGGLKSFVGSIFSHFGSVTNFKKSTNRQCDGRLVIDFLCETLSLPNLPPYKDTSSDFSHGANFAISGSTSLSMDFFIGNKLGHNLMWKGMPQSLLTQIDWFTKFQQQSSYKIEMEKALFWIGEMGLNDYARIDGSSISTQWLTQLTVAHVCKLMKTLLDSGGKYIVVQGLPPVGCLPLALSSTPSYDRDEMGCSASANLVTKIHNELLQAKLAEFRMQYSHCTIIYADYWSAYKTILMNPKKYQIEEPFKACCGCGCGEHNFNVHSLCGSPGTFACKDPSKYISWDGVHLTEAMHRHLANLFFHQESCQPSFDQLIRSKKGDQSSD</sequence>
<dbReference type="AlphaFoldDB" id="A0AAP0WU96"/>
<comment type="similarity">
    <text evidence="1">Belongs to the 'GDSL' lipolytic enzyme family.</text>
</comment>
<dbReference type="Gene3D" id="3.40.50.1110">
    <property type="entry name" value="SGNH hydrolase"/>
    <property type="match status" value="1"/>
</dbReference>
<dbReference type="InterPro" id="IPR035669">
    <property type="entry name" value="SGNH_plant_lipase-like"/>
</dbReference>
<evidence type="ECO:0000256" key="2">
    <source>
        <dbReference type="ARBA" id="ARBA00022729"/>
    </source>
</evidence>
<keyword evidence="7" id="KW-1185">Reference proteome</keyword>
<reference evidence="6 7" key="1">
    <citation type="journal article" date="2024" name="Plant J.">
        <title>Genome sequences and population genomics reveal climatic adaptation and genomic divergence between two closely related sweetgum species.</title>
        <authorList>
            <person name="Xu W.Q."/>
            <person name="Ren C.Q."/>
            <person name="Zhang X.Y."/>
            <person name="Comes H.P."/>
            <person name="Liu X.H."/>
            <person name="Li Y.G."/>
            <person name="Kettle C.J."/>
            <person name="Jalonen R."/>
            <person name="Gaisberger H."/>
            <person name="Ma Y.Z."/>
            <person name="Qiu Y.X."/>
        </authorList>
    </citation>
    <scope>NUCLEOTIDE SEQUENCE [LARGE SCALE GENOMIC DNA]</scope>
    <source>
        <strain evidence="6">Hangzhou</strain>
    </source>
</reference>
<dbReference type="InterPro" id="IPR036514">
    <property type="entry name" value="SGNH_hydro_sf"/>
</dbReference>
<comment type="caution">
    <text evidence="6">The sequence shown here is derived from an EMBL/GenBank/DDBJ whole genome shotgun (WGS) entry which is preliminary data.</text>
</comment>
<protein>
    <submittedName>
        <fullName evidence="6">Uncharacterized protein</fullName>
    </submittedName>
</protein>
<evidence type="ECO:0000256" key="1">
    <source>
        <dbReference type="ARBA" id="ARBA00008668"/>
    </source>
</evidence>
<keyword evidence="2 5" id="KW-0732">Signal</keyword>
<dbReference type="EMBL" id="JBBPBK010000010">
    <property type="protein sequence ID" value="KAK9276998.1"/>
    <property type="molecule type" value="Genomic_DNA"/>
</dbReference>
<evidence type="ECO:0000313" key="6">
    <source>
        <dbReference type="EMBL" id="KAK9276998.1"/>
    </source>
</evidence>
<keyword evidence="4" id="KW-0325">Glycoprotein</keyword>
<dbReference type="CDD" id="cd01837">
    <property type="entry name" value="SGNH_plant_lipase_like"/>
    <property type="match status" value="1"/>
</dbReference>
<name>A0AAP0WU96_LIQFO</name>
<dbReference type="InterPro" id="IPR001087">
    <property type="entry name" value="GDSL"/>
</dbReference>
<dbReference type="GO" id="GO:0016788">
    <property type="term" value="F:hydrolase activity, acting on ester bonds"/>
    <property type="evidence" value="ECO:0007669"/>
    <property type="project" value="InterPro"/>
</dbReference>
<organism evidence="6 7">
    <name type="scientific">Liquidambar formosana</name>
    <name type="common">Formosan gum</name>
    <dbReference type="NCBI Taxonomy" id="63359"/>
    <lineage>
        <taxon>Eukaryota</taxon>
        <taxon>Viridiplantae</taxon>
        <taxon>Streptophyta</taxon>
        <taxon>Embryophyta</taxon>
        <taxon>Tracheophyta</taxon>
        <taxon>Spermatophyta</taxon>
        <taxon>Magnoliopsida</taxon>
        <taxon>eudicotyledons</taxon>
        <taxon>Gunneridae</taxon>
        <taxon>Pentapetalae</taxon>
        <taxon>Saxifragales</taxon>
        <taxon>Altingiaceae</taxon>
        <taxon>Liquidambar</taxon>
    </lineage>
</organism>
<gene>
    <name evidence="6" type="ORF">L1049_006537</name>
</gene>
<evidence type="ECO:0000313" key="7">
    <source>
        <dbReference type="Proteomes" id="UP001415857"/>
    </source>
</evidence>
<dbReference type="Pfam" id="PF00657">
    <property type="entry name" value="Lipase_GDSL"/>
    <property type="match status" value="1"/>
</dbReference>
<keyword evidence="3" id="KW-0378">Hydrolase</keyword>
<dbReference type="PANTHER" id="PTHR22835">
    <property type="entry name" value="ZINC FINGER FYVE DOMAIN CONTAINING PROTEIN"/>
    <property type="match status" value="1"/>
</dbReference>
<accession>A0AAP0WU96</accession>
<evidence type="ECO:0000256" key="4">
    <source>
        <dbReference type="ARBA" id="ARBA00023180"/>
    </source>
</evidence>
<evidence type="ECO:0000256" key="3">
    <source>
        <dbReference type="ARBA" id="ARBA00022801"/>
    </source>
</evidence>
<dbReference type="Proteomes" id="UP001415857">
    <property type="component" value="Unassembled WGS sequence"/>
</dbReference>
<proteinExistence type="inferred from homology"/>
<feature type="chain" id="PRO_5042891957" evidence="5">
    <location>
        <begin position="26"/>
        <end position="387"/>
    </location>
</feature>
<dbReference type="SUPFAM" id="SSF52266">
    <property type="entry name" value="SGNH hydrolase"/>
    <property type="match status" value="1"/>
</dbReference>
<dbReference type="PANTHER" id="PTHR22835:SF532">
    <property type="entry name" value="SERINE-RICH ADHESIN FOR PLATELETS-LIKE ISOFORM X1"/>
    <property type="match status" value="1"/>
</dbReference>
<evidence type="ECO:0000256" key="5">
    <source>
        <dbReference type="SAM" id="SignalP"/>
    </source>
</evidence>